<comment type="caution">
    <text evidence="1">The sequence shown here is derived from an EMBL/GenBank/DDBJ whole genome shotgun (WGS) entry which is preliminary data.</text>
</comment>
<name>A0ABQ6JQG9_9ACTN</name>
<evidence type="ECO:0000313" key="2">
    <source>
        <dbReference type="Proteomes" id="UP001157017"/>
    </source>
</evidence>
<proteinExistence type="predicted"/>
<sequence>MQKPAWLSKEKAASREQWWKRAQWAMDLTQSGVESKKALGLAVLTYLGTSEPRRGG</sequence>
<dbReference type="EMBL" id="BSUZ01000002">
    <property type="protein sequence ID" value="GMA89389.1"/>
    <property type="molecule type" value="Genomic_DNA"/>
</dbReference>
<dbReference type="Proteomes" id="UP001157017">
    <property type="component" value="Unassembled WGS sequence"/>
</dbReference>
<organism evidence="1 2">
    <name type="scientific">Angustibacter aerolatus</name>
    <dbReference type="NCBI Taxonomy" id="1162965"/>
    <lineage>
        <taxon>Bacteria</taxon>
        <taxon>Bacillati</taxon>
        <taxon>Actinomycetota</taxon>
        <taxon>Actinomycetes</taxon>
        <taxon>Kineosporiales</taxon>
        <taxon>Kineosporiaceae</taxon>
    </lineage>
</organism>
<reference evidence="2" key="1">
    <citation type="journal article" date="2019" name="Int. J. Syst. Evol. Microbiol.">
        <title>The Global Catalogue of Microorganisms (GCM) 10K type strain sequencing project: providing services to taxonomists for standard genome sequencing and annotation.</title>
        <authorList>
            <consortium name="The Broad Institute Genomics Platform"/>
            <consortium name="The Broad Institute Genome Sequencing Center for Infectious Disease"/>
            <person name="Wu L."/>
            <person name="Ma J."/>
        </authorList>
    </citation>
    <scope>NUCLEOTIDE SEQUENCE [LARGE SCALE GENOMIC DNA]</scope>
    <source>
        <strain evidence="2">NBRC 108730</strain>
    </source>
</reference>
<gene>
    <name evidence="1" type="ORF">GCM10025868_46390</name>
</gene>
<accession>A0ABQ6JQG9</accession>
<evidence type="ECO:0000313" key="1">
    <source>
        <dbReference type="EMBL" id="GMA89389.1"/>
    </source>
</evidence>
<protein>
    <submittedName>
        <fullName evidence="1">Uncharacterized protein</fullName>
    </submittedName>
</protein>
<keyword evidence="2" id="KW-1185">Reference proteome</keyword>